<sequence>MVQTTAHHDVRLSPAFVRLVARRRRLVASLTLGTLLPYYAFVLIAGFAPKLLAVKLYPGSVMTIGWPLGVALIVGTWVLTGIYIRRANGEFDELTARILAGDAR</sequence>
<dbReference type="RefSeq" id="WP_028367495.1">
    <property type="nucleotide sequence ID" value="NZ_JAZHFZ010000031.1"/>
</dbReference>
<reference evidence="2 5" key="3">
    <citation type="submission" date="2024-01" db="EMBL/GenBank/DDBJ databases">
        <title>The diversity of rhizobia nodulating Mimosa spp. in eleven states of Brazil covering several biomes is determined by host plant, location, and edaphic factors.</title>
        <authorList>
            <person name="Rouws L."/>
            <person name="Barauna A."/>
            <person name="Beukes C."/>
            <person name="De Faria S.M."/>
            <person name="Gross E."/>
            <person name="Dos Reis Junior F.B."/>
            <person name="Simon M."/>
            <person name="Maluk M."/>
            <person name="Odee D.W."/>
            <person name="Kenicer G."/>
            <person name="Young J.P.W."/>
            <person name="Reis V.M."/>
            <person name="Zilli J."/>
            <person name="James E.K."/>
        </authorList>
    </citation>
    <scope>NUCLEOTIDE SEQUENCE [LARGE SCALE GENOMIC DNA]</scope>
    <source>
        <strain evidence="2 5">JPY530</strain>
    </source>
</reference>
<reference evidence="3" key="2">
    <citation type="submission" date="2019-08" db="EMBL/GenBank/DDBJ databases">
        <authorList>
            <person name="Im W.-T."/>
        </authorList>
    </citation>
    <scope>NUCLEOTIDE SEQUENCE</scope>
    <source>
        <strain evidence="3">NF 2-5-3</strain>
    </source>
</reference>
<evidence type="ECO:0000313" key="4">
    <source>
        <dbReference type="Proteomes" id="UP000321776"/>
    </source>
</evidence>
<dbReference type="EMBL" id="VOQS01000005">
    <property type="protein sequence ID" value="TXC80668.1"/>
    <property type="molecule type" value="Genomic_DNA"/>
</dbReference>
<evidence type="ECO:0000256" key="1">
    <source>
        <dbReference type="SAM" id="Phobius"/>
    </source>
</evidence>
<feature type="transmembrane region" description="Helical" evidence="1">
    <location>
        <begin position="26"/>
        <end position="52"/>
    </location>
</feature>
<dbReference type="AlphaFoldDB" id="A0A5C6VCA1"/>
<dbReference type="EMBL" id="JAZHGA010000029">
    <property type="protein sequence ID" value="MEM5344047.1"/>
    <property type="molecule type" value="Genomic_DNA"/>
</dbReference>
<keyword evidence="1" id="KW-1133">Transmembrane helix</keyword>
<dbReference type="PANTHER" id="PTHR38598:SF1">
    <property type="entry name" value="INNER MEMBRANE PROTEIN YJCH"/>
    <property type="match status" value="1"/>
</dbReference>
<dbReference type="InterPro" id="IPR007436">
    <property type="entry name" value="DUF485"/>
</dbReference>
<keyword evidence="1" id="KW-0472">Membrane</keyword>
<keyword evidence="5" id="KW-1185">Reference proteome</keyword>
<name>A0A5C6VCA1_9BURK</name>
<organism evidence="3 4">
    <name type="scientific">Paraburkholderia azotifigens</name>
    <dbReference type="NCBI Taxonomy" id="2057004"/>
    <lineage>
        <taxon>Bacteria</taxon>
        <taxon>Pseudomonadati</taxon>
        <taxon>Pseudomonadota</taxon>
        <taxon>Betaproteobacteria</taxon>
        <taxon>Burkholderiales</taxon>
        <taxon>Burkholderiaceae</taxon>
        <taxon>Paraburkholderia</taxon>
    </lineage>
</organism>
<evidence type="ECO:0000313" key="5">
    <source>
        <dbReference type="Proteomes" id="UP001481677"/>
    </source>
</evidence>
<dbReference type="Proteomes" id="UP001481677">
    <property type="component" value="Unassembled WGS sequence"/>
</dbReference>
<evidence type="ECO:0000313" key="2">
    <source>
        <dbReference type="EMBL" id="MEM5344047.1"/>
    </source>
</evidence>
<protein>
    <submittedName>
        <fullName evidence="3">DUF485 domain-containing protein</fullName>
    </submittedName>
</protein>
<proteinExistence type="predicted"/>
<dbReference type="InterPro" id="IPR052959">
    <property type="entry name" value="Inner_membrane_assoc"/>
</dbReference>
<keyword evidence="1" id="KW-0812">Transmembrane</keyword>
<accession>A0A5C6VCA1</accession>
<comment type="caution">
    <text evidence="3">The sequence shown here is derived from an EMBL/GenBank/DDBJ whole genome shotgun (WGS) entry which is preliminary data.</text>
</comment>
<dbReference type="PANTHER" id="PTHR38598">
    <property type="entry name" value="INNER MEMBRANE PROTEIN YJCH"/>
    <property type="match status" value="1"/>
</dbReference>
<dbReference type="GO" id="GO:0005886">
    <property type="term" value="C:plasma membrane"/>
    <property type="evidence" value="ECO:0007669"/>
    <property type="project" value="TreeGrafter"/>
</dbReference>
<dbReference type="Pfam" id="PF04341">
    <property type="entry name" value="DUF485"/>
    <property type="match status" value="1"/>
</dbReference>
<feature type="transmembrane region" description="Helical" evidence="1">
    <location>
        <begin position="64"/>
        <end position="84"/>
    </location>
</feature>
<gene>
    <name evidence="3" type="ORF">FRZ40_41190</name>
    <name evidence="2" type="ORF">V4C56_31040</name>
</gene>
<dbReference type="Proteomes" id="UP000321776">
    <property type="component" value="Unassembled WGS sequence"/>
</dbReference>
<reference evidence="3 4" key="1">
    <citation type="journal article" date="2018" name="Int. J. Syst. Evol. Microbiol.">
        <title>Paraburkholderia azotifigens sp. nov., a nitrogen-fixing bacterium isolated from paddy soil.</title>
        <authorList>
            <person name="Choi G.M."/>
            <person name="Im W.T."/>
        </authorList>
    </citation>
    <scope>NUCLEOTIDE SEQUENCE [LARGE SCALE GENOMIC DNA]</scope>
    <source>
        <strain evidence="3 4">NF 2-5-3</strain>
    </source>
</reference>
<evidence type="ECO:0000313" key="3">
    <source>
        <dbReference type="EMBL" id="TXC80668.1"/>
    </source>
</evidence>